<proteinExistence type="predicted"/>
<dbReference type="RefSeq" id="WP_135104684.1">
    <property type="nucleotide sequence ID" value="NZ_CABTJG010000009.1"/>
</dbReference>
<name>A0A212K6P5_9BACT</name>
<accession>A0A212K6P5</accession>
<sequence length="201" mass="23981">MLLFNVSKGNKGKKYFSKKRDMSDVVFAEKAEAFNRWFADNNKKLTQYLEVRRSYNCDVFNDSYLKMYENILFSGNKIENYMHYFIRSYYTNLMAEGIKQNRYCELLPNYDKSDVDSGYFREIEAKQSKLESDIMQYVYDNYDIRDFELFKMYISLKPAINYTSLSEITGVKAHNIQRAISRIKKGVLANKEFAERRKELV</sequence>
<dbReference type="EMBL" id="FLUL01000001">
    <property type="protein sequence ID" value="SBW07399.1"/>
    <property type="molecule type" value="Genomic_DNA"/>
</dbReference>
<reference evidence="1" key="1">
    <citation type="submission" date="2016-04" db="EMBL/GenBank/DDBJ databases">
        <authorList>
            <person name="Evans L.H."/>
            <person name="Alamgir A."/>
            <person name="Owens N."/>
            <person name="Weber N.D."/>
            <person name="Virtaneva K."/>
            <person name="Barbian K."/>
            <person name="Babar A."/>
            <person name="Rosenke K."/>
        </authorList>
    </citation>
    <scope>NUCLEOTIDE SEQUENCE</scope>
    <source>
        <strain evidence="1">86-2</strain>
    </source>
</reference>
<dbReference type="AlphaFoldDB" id="A0A212K6P5"/>
<evidence type="ECO:0000313" key="1">
    <source>
        <dbReference type="EMBL" id="SBW07399.1"/>
    </source>
</evidence>
<protein>
    <submittedName>
        <fullName evidence="1">Uncharacterized protein</fullName>
    </submittedName>
</protein>
<gene>
    <name evidence="1" type="ORF">KL86DYS2_13157</name>
</gene>
<organism evidence="1">
    <name type="scientific">uncultured Dysgonomonas sp</name>
    <dbReference type="NCBI Taxonomy" id="206096"/>
    <lineage>
        <taxon>Bacteria</taxon>
        <taxon>Pseudomonadati</taxon>
        <taxon>Bacteroidota</taxon>
        <taxon>Bacteroidia</taxon>
        <taxon>Bacteroidales</taxon>
        <taxon>Dysgonomonadaceae</taxon>
        <taxon>Dysgonomonas</taxon>
        <taxon>environmental samples</taxon>
    </lineage>
</organism>